<dbReference type="Proteomes" id="UP000010478">
    <property type="component" value="Chromosome"/>
</dbReference>
<dbReference type="eggNOG" id="COG1262">
    <property type="taxonomic scope" value="Bacteria"/>
</dbReference>
<dbReference type="CDD" id="cd14014">
    <property type="entry name" value="STKc_PknB_like"/>
    <property type="match status" value="1"/>
</dbReference>
<evidence type="ECO:0000259" key="3">
    <source>
        <dbReference type="PROSITE" id="PS50011"/>
    </source>
</evidence>
<keyword evidence="1" id="KW-0547">Nucleotide-binding</keyword>
<gene>
    <name evidence="4" type="ORF">Osc7112_1049</name>
</gene>
<dbReference type="PROSITE" id="PS50011">
    <property type="entry name" value="PROTEIN_KINASE_DOM"/>
    <property type="match status" value="1"/>
</dbReference>
<dbReference type="PANTHER" id="PTHR23150:SF19">
    <property type="entry name" value="FORMYLGLYCINE-GENERATING ENZYME"/>
    <property type="match status" value="1"/>
</dbReference>
<evidence type="ECO:0000256" key="2">
    <source>
        <dbReference type="SAM" id="MobiDB-lite"/>
    </source>
</evidence>
<dbReference type="Gene3D" id="3.30.200.20">
    <property type="entry name" value="Phosphorylase Kinase, domain 1"/>
    <property type="match status" value="1"/>
</dbReference>
<name>K9VEF5_9CYAN</name>
<dbReference type="Gene3D" id="3.90.1580.10">
    <property type="entry name" value="paralog of FGE (formylglycine-generating enzyme)"/>
    <property type="match status" value="1"/>
</dbReference>
<dbReference type="Pfam" id="PF03781">
    <property type="entry name" value="FGE-sulfatase"/>
    <property type="match status" value="1"/>
</dbReference>
<sequence length="693" mass="77014">MFYCSNPRCSNPFNPDNSKFCQSCGAQGLNPLFRNRYRVIRLLGEGGFGRTYEAVDTDRMDDPCVIKQFVPQFQGTSALAKAAELFKQEAKRLYELGEHPQIPRLIAYFEQDKRLYLVQELIEGQTLLAELTQQGVFSEEKIWQLLADVLPILKFVHDRHVIHRDIKLENIMRRRTSVSSSLPKAGNFPNSAFRRGGRGELVLIDFGISKQVTGSLMSKVGTTVGTPGYSPVEQMRGQVFPGSDLYSLGITCLRLLTQCLPKIDGSDDLYDPINGGWMWRERLPAGTKLSSKLTKILDKLIEDYLKNRYKSADEVIKALNLYSLPPQPPFVKGGQLALNSAVTKGGPLALNSAVTKGGALAIHTPVNQSGQINSNISVNPRGKSNTNAPPNKASQRIAAVKSTFEFQVVTVDKRGKQTNVNSRQARFFEEHLGSSTVLEMVSVPGGTFLMGSPKERGDSDEKPQHPVTLGSFYISKFPVTQAQWIAVAALPEIKIFLNPDAARFKGANRPVENVSWYEAVEFCDRLSRKTGKNYRLPSEAQWEYACRGQTTGPFHFGETITSELANYNGNSNYADAPKGVYRFQTTDVGSFKPNAFGLYDFHGNVWEWCADSWHNNYNGAPADGSVWESDGDSSLRLLRGGSWNDHPPNCRSACRLRYQADCKASIVGFRVVVSVARSCVRTEKPGFLKKPGF</sequence>
<feature type="binding site" evidence="1">
    <location>
        <position position="67"/>
    </location>
    <ligand>
        <name>ATP</name>
        <dbReference type="ChEBI" id="CHEBI:30616"/>
    </ligand>
</feature>
<keyword evidence="4" id="KW-0808">Transferase</keyword>
<dbReference type="InterPro" id="IPR042095">
    <property type="entry name" value="SUMF_sf"/>
</dbReference>
<dbReference type="RefSeq" id="WP_015174932.1">
    <property type="nucleotide sequence ID" value="NC_019729.1"/>
</dbReference>
<organism evidence="4 5">
    <name type="scientific">Phormidium nigroviride PCC 7112</name>
    <dbReference type="NCBI Taxonomy" id="179408"/>
    <lineage>
        <taxon>Bacteria</taxon>
        <taxon>Bacillati</taxon>
        <taxon>Cyanobacteriota</taxon>
        <taxon>Cyanophyceae</taxon>
        <taxon>Oscillatoriophycideae</taxon>
        <taxon>Oscillatoriales</taxon>
        <taxon>Oscillatoriaceae</taxon>
        <taxon>Phormidium</taxon>
    </lineage>
</organism>
<dbReference type="SMART" id="SM00220">
    <property type="entry name" value="S_TKc"/>
    <property type="match status" value="1"/>
</dbReference>
<reference evidence="4 5" key="1">
    <citation type="submission" date="2012-05" db="EMBL/GenBank/DDBJ databases">
        <title>Finished chromosome of genome of Oscillatoria sp. PCC 7112.</title>
        <authorList>
            <consortium name="US DOE Joint Genome Institute"/>
            <person name="Gugger M."/>
            <person name="Coursin T."/>
            <person name="Rippka R."/>
            <person name="Tandeau De Marsac N."/>
            <person name="Huntemann M."/>
            <person name="Wei C.-L."/>
            <person name="Han J."/>
            <person name="Detter J.C."/>
            <person name="Han C."/>
            <person name="Tapia R."/>
            <person name="Davenport K."/>
            <person name="Daligault H."/>
            <person name="Erkkila T."/>
            <person name="Gu W."/>
            <person name="Munk A.C.C."/>
            <person name="Teshima H."/>
            <person name="Xu Y."/>
            <person name="Chain P."/>
            <person name="Chen A."/>
            <person name="Krypides N."/>
            <person name="Mavromatis K."/>
            <person name="Markowitz V."/>
            <person name="Szeto E."/>
            <person name="Ivanova N."/>
            <person name="Mikhailova N."/>
            <person name="Ovchinnikova G."/>
            <person name="Pagani I."/>
            <person name="Pati A."/>
            <person name="Goodwin L."/>
            <person name="Peters L."/>
            <person name="Pitluck S."/>
            <person name="Woyke T."/>
            <person name="Kerfeld C."/>
        </authorList>
    </citation>
    <scope>NUCLEOTIDE SEQUENCE [LARGE SCALE GENOMIC DNA]</scope>
    <source>
        <strain evidence="4 5">PCC 7112</strain>
    </source>
</reference>
<protein>
    <submittedName>
        <fullName evidence="4">Serine/threonine protein kinase</fullName>
    </submittedName>
</protein>
<keyword evidence="4" id="KW-0418">Kinase</keyword>
<dbReference type="HOGENOM" id="CLU_012431_6_1_3"/>
<feature type="region of interest" description="Disordered" evidence="2">
    <location>
        <begin position="371"/>
        <end position="392"/>
    </location>
</feature>
<evidence type="ECO:0000313" key="5">
    <source>
        <dbReference type="Proteomes" id="UP000010478"/>
    </source>
</evidence>
<dbReference type="InterPro" id="IPR011009">
    <property type="entry name" value="Kinase-like_dom_sf"/>
</dbReference>
<dbReference type="EMBL" id="CP003614">
    <property type="protein sequence ID" value="AFZ05605.1"/>
    <property type="molecule type" value="Genomic_DNA"/>
</dbReference>
<dbReference type="PROSITE" id="PS00107">
    <property type="entry name" value="PROTEIN_KINASE_ATP"/>
    <property type="match status" value="1"/>
</dbReference>
<dbReference type="STRING" id="179408.Osc7112_1049"/>
<dbReference type="eggNOG" id="COG0515">
    <property type="taxonomic scope" value="Bacteria"/>
</dbReference>
<feature type="domain" description="Protein kinase" evidence="3">
    <location>
        <begin position="37"/>
        <end position="331"/>
    </location>
</feature>
<keyword evidence="1" id="KW-0067">ATP-binding</keyword>
<dbReference type="SUPFAM" id="SSF56436">
    <property type="entry name" value="C-type lectin-like"/>
    <property type="match status" value="1"/>
</dbReference>
<dbReference type="Gene3D" id="1.10.510.10">
    <property type="entry name" value="Transferase(Phosphotransferase) domain 1"/>
    <property type="match status" value="1"/>
</dbReference>
<dbReference type="GO" id="GO:0120147">
    <property type="term" value="F:formylglycine-generating oxidase activity"/>
    <property type="evidence" value="ECO:0007669"/>
    <property type="project" value="TreeGrafter"/>
</dbReference>
<dbReference type="KEGG" id="oni:Osc7112_1049"/>
<dbReference type="InterPro" id="IPR017441">
    <property type="entry name" value="Protein_kinase_ATP_BS"/>
</dbReference>
<dbReference type="InterPro" id="IPR051043">
    <property type="entry name" value="Sulfatase_Mod_Factor_Kinase"/>
</dbReference>
<dbReference type="GO" id="GO:0005524">
    <property type="term" value="F:ATP binding"/>
    <property type="evidence" value="ECO:0007669"/>
    <property type="project" value="UniProtKB-UniRule"/>
</dbReference>
<dbReference type="AlphaFoldDB" id="K9VEF5"/>
<proteinExistence type="predicted"/>
<dbReference type="InterPro" id="IPR000719">
    <property type="entry name" value="Prot_kinase_dom"/>
</dbReference>
<evidence type="ECO:0000313" key="4">
    <source>
        <dbReference type="EMBL" id="AFZ05605.1"/>
    </source>
</evidence>
<dbReference type="Pfam" id="PF00069">
    <property type="entry name" value="Pkinase"/>
    <property type="match status" value="1"/>
</dbReference>
<dbReference type="SUPFAM" id="SSF56112">
    <property type="entry name" value="Protein kinase-like (PK-like)"/>
    <property type="match status" value="1"/>
</dbReference>
<keyword evidence="5" id="KW-1185">Reference proteome</keyword>
<dbReference type="InterPro" id="IPR005532">
    <property type="entry name" value="SUMF_dom"/>
</dbReference>
<dbReference type="GO" id="GO:0004674">
    <property type="term" value="F:protein serine/threonine kinase activity"/>
    <property type="evidence" value="ECO:0007669"/>
    <property type="project" value="UniProtKB-KW"/>
</dbReference>
<dbReference type="PATRIC" id="fig|179408.3.peg.1284"/>
<dbReference type="OrthoDB" id="569031at2"/>
<dbReference type="InterPro" id="IPR016187">
    <property type="entry name" value="CTDL_fold"/>
</dbReference>
<evidence type="ECO:0000256" key="1">
    <source>
        <dbReference type="PROSITE-ProRule" id="PRU10141"/>
    </source>
</evidence>
<accession>K9VEF5</accession>
<dbReference type="NCBIfam" id="NF045510">
    <property type="entry name" value="4Cys_prefix_kin"/>
    <property type="match status" value="1"/>
</dbReference>
<keyword evidence="4" id="KW-0723">Serine/threonine-protein kinase</keyword>
<dbReference type="PANTHER" id="PTHR23150">
    <property type="entry name" value="SULFATASE MODIFYING FACTOR 1, 2"/>
    <property type="match status" value="1"/>
</dbReference>